<dbReference type="InterPro" id="IPR029016">
    <property type="entry name" value="GAF-like_dom_sf"/>
</dbReference>
<gene>
    <name evidence="4" type="ORF">ACFQ2V_07460</name>
</gene>
<keyword evidence="5" id="KW-1185">Reference proteome</keyword>
<dbReference type="SMART" id="SM00065">
    <property type="entry name" value="GAF"/>
    <property type="match status" value="1"/>
</dbReference>
<reference evidence="5" key="1">
    <citation type="journal article" date="2019" name="Int. J. Syst. Evol. Microbiol.">
        <title>The Global Catalogue of Microorganisms (GCM) 10K type strain sequencing project: providing services to taxonomists for standard genome sequencing and annotation.</title>
        <authorList>
            <consortium name="The Broad Institute Genomics Platform"/>
            <consortium name="The Broad Institute Genome Sequencing Center for Infectious Disease"/>
            <person name="Wu L."/>
            <person name="Ma J."/>
        </authorList>
    </citation>
    <scope>NUCLEOTIDE SEQUENCE [LARGE SCALE GENOMIC DNA]</scope>
    <source>
        <strain evidence="5">CCUG 57508</strain>
    </source>
</reference>
<dbReference type="Gene3D" id="1.10.10.10">
    <property type="entry name" value="Winged helix-like DNA-binding domain superfamily/Winged helix DNA-binding domain"/>
    <property type="match status" value="1"/>
</dbReference>
<keyword evidence="1" id="KW-0805">Transcription regulation</keyword>
<evidence type="ECO:0000256" key="2">
    <source>
        <dbReference type="ARBA" id="ARBA00023163"/>
    </source>
</evidence>
<dbReference type="InterPro" id="IPR005561">
    <property type="entry name" value="ANTAR"/>
</dbReference>
<comment type="caution">
    <text evidence="4">The sequence shown here is derived from an EMBL/GenBank/DDBJ whole genome shotgun (WGS) entry which is preliminary data.</text>
</comment>
<dbReference type="PROSITE" id="PS50921">
    <property type="entry name" value="ANTAR"/>
    <property type="match status" value="1"/>
</dbReference>
<dbReference type="InterPro" id="IPR012074">
    <property type="entry name" value="GAF_ANTAR"/>
</dbReference>
<evidence type="ECO:0000256" key="1">
    <source>
        <dbReference type="ARBA" id="ARBA00023015"/>
    </source>
</evidence>
<dbReference type="SUPFAM" id="SSF55781">
    <property type="entry name" value="GAF domain-like"/>
    <property type="match status" value="1"/>
</dbReference>
<dbReference type="InterPro" id="IPR036388">
    <property type="entry name" value="WH-like_DNA-bd_sf"/>
</dbReference>
<accession>A0ABW3MTU6</accession>
<dbReference type="EMBL" id="JBHTKH010000003">
    <property type="protein sequence ID" value="MFD1054137.1"/>
    <property type="molecule type" value="Genomic_DNA"/>
</dbReference>
<name>A0ABW3MTU6_9MICO</name>
<dbReference type="Proteomes" id="UP001597046">
    <property type="component" value="Unassembled WGS sequence"/>
</dbReference>
<feature type="domain" description="ANTAR" evidence="3">
    <location>
        <begin position="167"/>
        <end position="228"/>
    </location>
</feature>
<proteinExistence type="predicted"/>
<evidence type="ECO:0000313" key="5">
    <source>
        <dbReference type="Proteomes" id="UP001597046"/>
    </source>
</evidence>
<dbReference type="PIRSF" id="PIRSF036625">
    <property type="entry name" value="GAF_ANTAR"/>
    <property type="match status" value="1"/>
</dbReference>
<dbReference type="RefSeq" id="WP_386052029.1">
    <property type="nucleotide sequence ID" value="NZ_JBHTKH010000003.1"/>
</dbReference>
<dbReference type="InterPro" id="IPR003018">
    <property type="entry name" value="GAF"/>
</dbReference>
<sequence length="247" mass="25633">MTDLTSPSAYEFASLARSLIEAQGFAPTLRQIVDSAVDLVPCQWAAVAVSPHLGNHPARHSTSSDEDLGAIVARIAGQAGDSPGISAFSSGGTVHCPDLALEEQYAAYRDGMLSETPVRSVLSIAIRVHDTTVGVLTMYAAQPGAFDGAALERAHLLTEHAALAIATEISGDRADNLEVALRNSRTIGAAIGILTERLRIPPGQALERLRAASQQGNRKISDLATELVETGTLAGPLADLLAGPAGP</sequence>
<dbReference type="SMART" id="SM01012">
    <property type="entry name" value="ANTAR"/>
    <property type="match status" value="1"/>
</dbReference>
<dbReference type="Pfam" id="PF13185">
    <property type="entry name" value="GAF_2"/>
    <property type="match status" value="1"/>
</dbReference>
<dbReference type="Gene3D" id="3.30.450.40">
    <property type="match status" value="1"/>
</dbReference>
<organism evidence="4 5">
    <name type="scientific">Terrabacter terrigena</name>
    <dbReference type="NCBI Taxonomy" id="574718"/>
    <lineage>
        <taxon>Bacteria</taxon>
        <taxon>Bacillati</taxon>
        <taxon>Actinomycetota</taxon>
        <taxon>Actinomycetes</taxon>
        <taxon>Micrococcales</taxon>
        <taxon>Intrasporangiaceae</taxon>
        <taxon>Terrabacter</taxon>
    </lineage>
</organism>
<evidence type="ECO:0000313" key="4">
    <source>
        <dbReference type="EMBL" id="MFD1054137.1"/>
    </source>
</evidence>
<dbReference type="Pfam" id="PF03861">
    <property type="entry name" value="ANTAR"/>
    <property type="match status" value="1"/>
</dbReference>
<keyword evidence="2" id="KW-0804">Transcription</keyword>
<protein>
    <submittedName>
        <fullName evidence="4">GAF and ANTAR domain-containing protein</fullName>
    </submittedName>
</protein>
<evidence type="ECO:0000259" key="3">
    <source>
        <dbReference type="PROSITE" id="PS50921"/>
    </source>
</evidence>